<sequence length="717" mass="77824">MPLARADYLPPWWATWLHGLPHRGLRLQPVPAAFRPRDPDYQQSLLFLGLVAAVCLGLNLLFLTVYLICLCCCKRDQEPETKRPHSCCVTWMAVTAGLICCAAVGIGFYGNSETNDGVYQLLYALDHANHTLTGIDSLVGPRGRVPPSNPLHVPQGRMDAPSWVWVKHWGGRHPAEGTRTSCAAGRALPAPAEPPGRPSRTERGRVTSPARMGPLWPGRGGGGAVARPSQGMDPAQAQGVDVGLLSQRVGIPQTGRTAPPGAGLTAGKPPAPSRCGRPSRRPQVAGTTLQMQVGLEQHLARLNELLASRGDYLQTLKFMQQLAGSIVLQLSRLPVWQGASADLTALAGHVAYVEYYRWLAYLLFFILVLTVCLLACLGLAKRSRCLLTTMLCCGLLTLILSWASMAVDTAAAVVSGAVRGGVVPAVPGQSRGLRAPVLSFPAPTMSLSSPQGTSDFCVAPDKFIMNQTESDIRAEVVHYYLYCDQSLSNPFQQVLTVFQRSLTTMQIQIQGLIQFALPLFPTAEKDLLGVQQLLNSSETSLHQLTAMLDCRGLHKDYLDALIGICYDGVEGLLYLVLFSLLVAASFSTIICATPRAWKHFAGRDRDYDDMDEEDPFNPQARRIATHNPARGQLRSFCSYSSSLGSQSSLHPPAQTISNAPVSEYMNQAVLFGGNPRYENVPLIGRGSPPPTYSPSMRATYLSVTDEHVRHHSTDFPA</sequence>
<keyword evidence="8 13" id="KW-0472">Membrane</keyword>
<keyword evidence="11 13" id="KW-0868">Chloride</keyword>
<evidence type="ECO:0000256" key="5">
    <source>
        <dbReference type="ARBA" id="ARBA00022692"/>
    </source>
</evidence>
<dbReference type="AlphaFoldDB" id="A0AAN7RLW7"/>
<reference evidence="15 16" key="1">
    <citation type="journal article" date="2023" name="J. Hered.">
        <title>Chromosome-level genome of the wood stork (Mycteria americana) provides insight into avian chromosome evolution.</title>
        <authorList>
            <person name="Flamio R. Jr."/>
            <person name="Ramstad K.M."/>
        </authorList>
    </citation>
    <scope>NUCLEOTIDE SEQUENCE [LARGE SCALE GENOMIC DNA]</scope>
    <source>
        <strain evidence="15">JAX WOST 10</strain>
    </source>
</reference>
<keyword evidence="16" id="KW-1185">Reference proteome</keyword>
<evidence type="ECO:0000256" key="4">
    <source>
        <dbReference type="ARBA" id="ARBA00022475"/>
    </source>
</evidence>
<keyword evidence="12 13" id="KW-0407">Ion channel</keyword>
<dbReference type="GO" id="GO:0005886">
    <property type="term" value="C:plasma membrane"/>
    <property type="evidence" value="ECO:0007669"/>
    <property type="project" value="UniProtKB-SubCell"/>
</dbReference>
<name>A0AAN7RLW7_MYCAM</name>
<feature type="region of interest" description="Disordered" evidence="14">
    <location>
        <begin position="176"/>
        <end position="236"/>
    </location>
</feature>
<evidence type="ECO:0000256" key="12">
    <source>
        <dbReference type="ARBA" id="ARBA00023303"/>
    </source>
</evidence>
<feature type="region of interest" description="Disordered" evidence="14">
    <location>
        <begin position="254"/>
        <end position="282"/>
    </location>
</feature>
<evidence type="ECO:0000256" key="14">
    <source>
        <dbReference type="SAM" id="MobiDB-lite"/>
    </source>
</evidence>
<comment type="similarity">
    <text evidence="2 13">Belongs to the tweety family.</text>
</comment>
<comment type="subcellular location">
    <subcellularLocation>
        <location evidence="1 13">Cell membrane</location>
        <topology evidence="1 13">Multi-pass membrane protein</topology>
    </subcellularLocation>
</comment>
<keyword evidence="3 13" id="KW-0813">Transport</keyword>
<evidence type="ECO:0000256" key="13">
    <source>
        <dbReference type="RuleBase" id="RU361114"/>
    </source>
</evidence>
<proteinExistence type="inferred from homology"/>
<feature type="transmembrane region" description="Helical" evidence="13">
    <location>
        <begin position="358"/>
        <end position="379"/>
    </location>
</feature>
<feature type="transmembrane region" description="Helical" evidence="13">
    <location>
        <begin position="89"/>
        <end position="110"/>
    </location>
</feature>
<accession>A0AAN7RLW7</accession>
<keyword evidence="5 13" id="KW-0812">Transmembrane</keyword>
<feature type="transmembrane region" description="Helical" evidence="13">
    <location>
        <begin position="572"/>
        <end position="593"/>
    </location>
</feature>
<keyword evidence="10" id="KW-0325">Glycoprotein</keyword>
<evidence type="ECO:0000256" key="11">
    <source>
        <dbReference type="ARBA" id="ARBA00023214"/>
    </source>
</evidence>
<feature type="transmembrane region" description="Helical" evidence="13">
    <location>
        <begin position="386"/>
        <end position="405"/>
    </location>
</feature>
<organism evidence="15 16">
    <name type="scientific">Mycteria americana</name>
    <name type="common">Wood stork</name>
    <dbReference type="NCBI Taxonomy" id="33587"/>
    <lineage>
        <taxon>Eukaryota</taxon>
        <taxon>Metazoa</taxon>
        <taxon>Chordata</taxon>
        <taxon>Craniata</taxon>
        <taxon>Vertebrata</taxon>
        <taxon>Euteleostomi</taxon>
        <taxon>Archelosauria</taxon>
        <taxon>Archosauria</taxon>
        <taxon>Dinosauria</taxon>
        <taxon>Saurischia</taxon>
        <taxon>Theropoda</taxon>
        <taxon>Coelurosauria</taxon>
        <taxon>Aves</taxon>
        <taxon>Neognathae</taxon>
        <taxon>Neoaves</taxon>
        <taxon>Aequornithes</taxon>
        <taxon>Ciconiiformes</taxon>
        <taxon>Ciconiidae</taxon>
        <taxon>Mycteria</taxon>
    </lineage>
</organism>
<evidence type="ECO:0000313" key="15">
    <source>
        <dbReference type="EMBL" id="KAK4812059.1"/>
    </source>
</evidence>
<comment type="caution">
    <text evidence="15">The sequence shown here is derived from an EMBL/GenBank/DDBJ whole genome shotgun (WGS) entry which is preliminary data.</text>
</comment>
<evidence type="ECO:0000256" key="7">
    <source>
        <dbReference type="ARBA" id="ARBA00023065"/>
    </source>
</evidence>
<keyword evidence="4" id="KW-1003">Cell membrane</keyword>
<feature type="transmembrane region" description="Helical" evidence="13">
    <location>
        <begin position="45"/>
        <end position="68"/>
    </location>
</feature>
<dbReference type="InterPro" id="IPR006990">
    <property type="entry name" value="Tweety"/>
</dbReference>
<dbReference type="PANTHER" id="PTHR12424:SF6">
    <property type="entry name" value="PROTEIN TWEETY HOMOLOG 2"/>
    <property type="match status" value="1"/>
</dbReference>
<dbReference type="Proteomes" id="UP001333110">
    <property type="component" value="Unassembled WGS sequence"/>
</dbReference>
<evidence type="ECO:0000256" key="8">
    <source>
        <dbReference type="ARBA" id="ARBA00023136"/>
    </source>
</evidence>
<comment type="function">
    <text evidence="13">Probable chloride channel.</text>
</comment>
<dbReference type="EMBL" id="JAUNZN010000016">
    <property type="protein sequence ID" value="KAK4812059.1"/>
    <property type="molecule type" value="Genomic_DNA"/>
</dbReference>
<dbReference type="CDD" id="cd07912">
    <property type="entry name" value="Tweety_N"/>
    <property type="match status" value="1"/>
</dbReference>
<evidence type="ECO:0000256" key="1">
    <source>
        <dbReference type="ARBA" id="ARBA00004651"/>
    </source>
</evidence>
<keyword evidence="7 13" id="KW-0406">Ion transport</keyword>
<dbReference type="GO" id="GO:0072320">
    <property type="term" value="F:volume-sensitive chloride channel activity"/>
    <property type="evidence" value="ECO:0007669"/>
    <property type="project" value="TreeGrafter"/>
</dbReference>
<evidence type="ECO:0000256" key="6">
    <source>
        <dbReference type="ARBA" id="ARBA00022989"/>
    </source>
</evidence>
<dbReference type="GO" id="GO:0034707">
    <property type="term" value="C:chloride channel complex"/>
    <property type="evidence" value="ECO:0007669"/>
    <property type="project" value="UniProtKB-UniRule"/>
</dbReference>
<gene>
    <name evidence="15" type="ORF">QYF61_026891</name>
</gene>
<evidence type="ECO:0000256" key="9">
    <source>
        <dbReference type="ARBA" id="ARBA00023173"/>
    </source>
</evidence>
<dbReference type="GO" id="GO:0005229">
    <property type="term" value="F:intracellularly calcium-gated chloride channel activity"/>
    <property type="evidence" value="ECO:0007669"/>
    <property type="project" value="TreeGrafter"/>
</dbReference>
<evidence type="ECO:0000313" key="16">
    <source>
        <dbReference type="Proteomes" id="UP001333110"/>
    </source>
</evidence>
<keyword evidence="9 13" id="KW-0869">Chloride channel</keyword>
<evidence type="ECO:0000256" key="2">
    <source>
        <dbReference type="ARBA" id="ARBA00009849"/>
    </source>
</evidence>
<evidence type="ECO:0000256" key="3">
    <source>
        <dbReference type="ARBA" id="ARBA00022448"/>
    </source>
</evidence>
<dbReference type="Pfam" id="PF04906">
    <property type="entry name" value="Tweety"/>
    <property type="match status" value="3"/>
</dbReference>
<keyword evidence="6 13" id="KW-1133">Transmembrane helix</keyword>
<dbReference type="PANTHER" id="PTHR12424">
    <property type="entry name" value="TWEETY-RELATED"/>
    <property type="match status" value="1"/>
</dbReference>
<protein>
    <recommendedName>
        <fullName evidence="13">Protein tweety homolog</fullName>
    </recommendedName>
</protein>
<evidence type="ECO:0000256" key="10">
    <source>
        <dbReference type="ARBA" id="ARBA00023180"/>
    </source>
</evidence>